<name>A0ABD5X706_9EURY</name>
<accession>A0ABD5X706</accession>
<evidence type="ECO:0000259" key="2">
    <source>
        <dbReference type="Pfam" id="PF23921"/>
    </source>
</evidence>
<evidence type="ECO:0000313" key="4">
    <source>
        <dbReference type="Proteomes" id="UP001596414"/>
    </source>
</evidence>
<evidence type="ECO:0000256" key="1">
    <source>
        <dbReference type="SAM" id="Phobius"/>
    </source>
</evidence>
<dbReference type="EMBL" id="JBHSZQ010000047">
    <property type="protein sequence ID" value="MFC7126772.1"/>
    <property type="molecule type" value="Genomic_DNA"/>
</dbReference>
<organism evidence="3 4">
    <name type="scientific">Halovenus rubra</name>
    <dbReference type="NCBI Taxonomy" id="869890"/>
    <lineage>
        <taxon>Archaea</taxon>
        <taxon>Methanobacteriati</taxon>
        <taxon>Methanobacteriota</taxon>
        <taxon>Stenosarchaea group</taxon>
        <taxon>Halobacteria</taxon>
        <taxon>Halobacteriales</taxon>
        <taxon>Haloarculaceae</taxon>
        <taxon>Halovenus</taxon>
    </lineage>
</organism>
<comment type="caution">
    <text evidence="3">The sequence shown here is derived from an EMBL/GenBank/DDBJ whole genome shotgun (WGS) entry which is preliminary data.</text>
</comment>
<dbReference type="InterPro" id="IPR055684">
    <property type="entry name" value="DUF7260"/>
</dbReference>
<keyword evidence="1" id="KW-0472">Membrane</keyword>
<sequence>MSLLVGAFVNKSQGNTADNEKLTTVRSFCPVDRDNAAKRMSYSGWAGQLITYLAAERRVVAVSTGGALFVLLLVPMLLPLITLHSIATSLASYAVGLKVDTDVLAGLAVAGGYLSTAEDELNEEQTSLAAERDAFIEFADAVASMSTANQPTYGTTTARVSKTRQGRQQLEQVKETYHNTILALPDFQREYDETLFEHISAEFGSDVASVIISGHQFSDPVKQLLVEQARQSAKQRQNLIDSVRSEQRSLRRSRSKLDSTRSCLRSHSKADLRAYSFDTLVETESTLRDAQEQCESVLETRQQDIHAANNRFSCQEGFLQEYLYKDAPFTFPALCTGITHIEQLDERRTLLARTLSQRG</sequence>
<dbReference type="RefSeq" id="WP_267637400.1">
    <property type="nucleotide sequence ID" value="NZ_JAODIY010000009.1"/>
</dbReference>
<dbReference type="AlphaFoldDB" id="A0ABD5X706"/>
<feature type="domain" description="DUF7260" evidence="2">
    <location>
        <begin position="113"/>
        <end position="348"/>
    </location>
</feature>
<keyword evidence="1" id="KW-0812">Transmembrane</keyword>
<keyword evidence="1" id="KW-1133">Transmembrane helix</keyword>
<reference evidence="3 4" key="1">
    <citation type="journal article" date="2014" name="Int. J. Syst. Evol. Microbiol.">
        <title>Complete genome sequence of Corynebacterium casei LMG S-19264T (=DSM 44701T), isolated from a smear-ripened cheese.</title>
        <authorList>
            <consortium name="US DOE Joint Genome Institute (JGI-PGF)"/>
            <person name="Walter F."/>
            <person name="Albersmeier A."/>
            <person name="Kalinowski J."/>
            <person name="Ruckert C."/>
        </authorList>
    </citation>
    <scope>NUCLEOTIDE SEQUENCE [LARGE SCALE GENOMIC DNA]</scope>
    <source>
        <strain evidence="3 4">CGMCC 4.7215</strain>
    </source>
</reference>
<protein>
    <recommendedName>
        <fullName evidence="2">DUF7260 domain-containing protein</fullName>
    </recommendedName>
</protein>
<feature type="transmembrane region" description="Helical" evidence="1">
    <location>
        <begin position="59"/>
        <end position="81"/>
    </location>
</feature>
<evidence type="ECO:0000313" key="3">
    <source>
        <dbReference type="EMBL" id="MFC7126772.1"/>
    </source>
</evidence>
<dbReference type="Proteomes" id="UP001596414">
    <property type="component" value="Unassembled WGS sequence"/>
</dbReference>
<proteinExistence type="predicted"/>
<gene>
    <name evidence="3" type="ORF">ACFQJ7_12180</name>
</gene>
<dbReference type="Pfam" id="PF23921">
    <property type="entry name" value="DUF7260"/>
    <property type="match status" value="1"/>
</dbReference>